<dbReference type="InterPro" id="IPR001155">
    <property type="entry name" value="OxRdtase_FMN_N"/>
</dbReference>
<dbReference type="SUPFAM" id="SSF51395">
    <property type="entry name" value="FMN-linked oxidoreductases"/>
    <property type="match status" value="1"/>
</dbReference>
<feature type="domain" description="NADH:flavin oxidoreductase/NADH oxidase N-terminal" evidence="2">
    <location>
        <begin position="4"/>
        <end position="300"/>
    </location>
</feature>
<dbReference type="PANTHER" id="PTHR22893:SF91">
    <property type="entry name" value="NADPH DEHYDROGENASE 2-RELATED"/>
    <property type="match status" value="1"/>
</dbReference>
<dbReference type="Pfam" id="PF00724">
    <property type="entry name" value="Oxidored_FMN"/>
    <property type="match status" value="1"/>
</dbReference>
<protein>
    <recommendedName>
        <fullName evidence="2">NADH:flavin oxidoreductase/NADH oxidase N-terminal domain-containing protein</fullName>
    </recommendedName>
</protein>
<dbReference type="AlphaFoldDB" id="A0AAN7Z8M3"/>
<evidence type="ECO:0000259" key="2">
    <source>
        <dbReference type="Pfam" id="PF00724"/>
    </source>
</evidence>
<name>A0AAN7Z8M3_9PEZI</name>
<dbReference type="Gene3D" id="3.20.20.70">
    <property type="entry name" value="Aldolase class I"/>
    <property type="match status" value="1"/>
</dbReference>
<proteinExistence type="predicted"/>
<comment type="caution">
    <text evidence="3">The sequence shown here is derived from an EMBL/GenBank/DDBJ whole genome shotgun (WGS) entry which is preliminary data.</text>
</comment>
<dbReference type="PANTHER" id="PTHR22893">
    <property type="entry name" value="NADH OXIDOREDUCTASE-RELATED"/>
    <property type="match status" value="1"/>
</dbReference>
<dbReference type="InterPro" id="IPR045247">
    <property type="entry name" value="Oye-like"/>
</dbReference>
<keyword evidence="4" id="KW-1185">Reference proteome</keyword>
<dbReference type="InterPro" id="IPR013785">
    <property type="entry name" value="Aldolase_TIM"/>
</dbReference>
<dbReference type="GO" id="GO:0010181">
    <property type="term" value="F:FMN binding"/>
    <property type="evidence" value="ECO:0007669"/>
    <property type="project" value="InterPro"/>
</dbReference>
<keyword evidence="1" id="KW-0285">Flavoprotein</keyword>
<dbReference type="CDD" id="cd02933">
    <property type="entry name" value="OYE_like_FMN"/>
    <property type="match status" value="1"/>
</dbReference>
<evidence type="ECO:0000256" key="1">
    <source>
        <dbReference type="ARBA" id="ARBA00022630"/>
    </source>
</evidence>
<sequence length="336" mass="37841">MAPLEHYEQRATVPGTLLITEATFISKSSVGRDNGPGIYNETQISRWKEITDAVHKKGSFIYCQIWHLGRAGWPRIHEANGNKLKSSSALRINETTGLPEEMTEEDIWEVINDFATAAKNAVKAGFDGVELHGANGYLIDQFLQDVSNKRTDSWGGSIENRARFAVEATKAVVNAIGADRTAIRLSPFSDFQSMGMEDSNLYPQFEYLAQQLKPLNLSYLHLVEPRISGNTESSCGAGQSLDFLFKLWDNQTPIMLAGGYLPESAMRAVDEMWKDYDVIIAFGRYFISNPDLVFRIKEGIRFADYDRSTFYTKKSAEGYIDLPFSEQYRAMYEAKA</sequence>
<reference evidence="3 4" key="1">
    <citation type="submission" date="2023-10" db="EMBL/GenBank/DDBJ databases">
        <title>Draft genome sequence of Xylaria bambusicola isolate GMP-LS, the root and basal stem rot pathogen of sugarcane in Indonesia.</title>
        <authorList>
            <person name="Selvaraj P."/>
            <person name="Muralishankar V."/>
            <person name="Muruganantham S."/>
            <person name="Sp S."/>
            <person name="Haryani S."/>
            <person name="Lau K.J.X."/>
            <person name="Naqvi N.I."/>
        </authorList>
    </citation>
    <scope>NUCLEOTIDE SEQUENCE [LARGE SCALE GENOMIC DNA]</scope>
    <source>
        <strain evidence="3">GMP-LS</strain>
    </source>
</reference>
<dbReference type="Proteomes" id="UP001305414">
    <property type="component" value="Unassembled WGS sequence"/>
</dbReference>
<dbReference type="EMBL" id="JAWHQM010000016">
    <property type="protein sequence ID" value="KAK5630413.1"/>
    <property type="molecule type" value="Genomic_DNA"/>
</dbReference>
<gene>
    <name evidence="3" type="ORF">RRF57_006128</name>
</gene>
<evidence type="ECO:0000313" key="3">
    <source>
        <dbReference type="EMBL" id="KAK5630413.1"/>
    </source>
</evidence>
<evidence type="ECO:0000313" key="4">
    <source>
        <dbReference type="Proteomes" id="UP001305414"/>
    </source>
</evidence>
<dbReference type="GO" id="GO:0003959">
    <property type="term" value="F:NADPH dehydrogenase activity"/>
    <property type="evidence" value="ECO:0007669"/>
    <property type="project" value="TreeGrafter"/>
</dbReference>
<accession>A0AAN7Z8M3</accession>
<dbReference type="FunFam" id="3.20.20.70:FF:000138">
    <property type="entry name" value="NADPH dehydrogenase 1"/>
    <property type="match status" value="1"/>
</dbReference>
<organism evidence="3 4">
    <name type="scientific">Xylaria bambusicola</name>
    <dbReference type="NCBI Taxonomy" id="326684"/>
    <lineage>
        <taxon>Eukaryota</taxon>
        <taxon>Fungi</taxon>
        <taxon>Dikarya</taxon>
        <taxon>Ascomycota</taxon>
        <taxon>Pezizomycotina</taxon>
        <taxon>Sordariomycetes</taxon>
        <taxon>Xylariomycetidae</taxon>
        <taxon>Xylariales</taxon>
        <taxon>Xylariaceae</taxon>
        <taxon>Xylaria</taxon>
    </lineage>
</organism>